<feature type="transmembrane region" description="Helical" evidence="1">
    <location>
        <begin position="104"/>
        <end position="124"/>
    </location>
</feature>
<keyword evidence="1" id="KW-0472">Membrane</keyword>
<gene>
    <name evidence="2" type="ORF">CXQ85_002627</name>
</gene>
<dbReference type="VEuPathDB" id="FungiDB:CXQ85_002627"/>
<protein>
    <submittedName>
        <fullName evidence="2">Uncharacterized protein</fullName>
    </submittedName>
</protein>
<organism evidence="2 3">
    <name type="scientific">Candidozyma haemuli</name>
    <dbReference type="NCBI Taxonomy" id="45357"/>
    <lineage>
        <taxon>Eukaryota</taxon>
        <taxon>Fungi</taxon>
        <taxon>Dikarya</taxon>
        <taxon>Ascomycota</taxon>
        <taxon>Saccharomycotina</taxon>
        <taxon>Pichiomycetes</taxon>
        <taxon>Metschnikowiaceae</taxon>
        <taxon>Candidozyma</taxon>
    </lineage>
</organism>
<feature type="transmembrane region" description="Helical" evidence="1">
    <location>
        <begin position="277"/>
        <end position="299"/>
    </location>
</feature>
<sequence>MSYFFGHSKSPVLAGNSSALSTVVWALDRLFCTYLHNPFVGCLLVVVSLLRLQHDQLTTAFQMKELAYFDVDDYLLDLFHNVVNLVFIVRFVMSSRCLTLRSNVLLEIILLIFQEFGVIVLLFYPKYSLLYSDISVVLRVFIWWQILCPYLILLFNTIDIGKDKEEVTEEKRQLASRPSYNILSVVVETNNNMLPVFMAHSFATINFDFPFHEGISLPLLYHIGVISIKFYIICRFILYEIVTVVFNISNLKSFAELYTPVQIGNPKKSWLSGLSRFTTSILLATTFICITSDVGIIVLSKYYS</sequence>
<dbReference type="AlphaFoldDB" id="A0A2V1AYJ3"/>
<evidence type="ECO:0000256" key="1">
    <source>
        <dbReference type="SAM" id="Phobius"/>
    </source>
</evidence>
<comment type="caution">
    <text evidence="2">The sequence shown here is derived from an EMBL/GenBank/DDBJ whole genome shotgun (WGS) entry which is preliminary data.</text>
</comment>
<feature type="transmembrane region" description="Helical" evidence="1">
    <location>
        <begin position="34"/>
        <end position="54"/>
    </location>
</feature>
<feature type="transmembrane region" description="Helical" evidence="1">
    <location>
        <begin position="136"/>
        <end position="155"/>
    </location>
</feature>
<name>A0A2V1AYJ3_9ASCO</name>
<reference evidence="2 3" key="1">
    <citation type="submission" date="2017-12" db="EMBL/GenBank/DDBJ databases">
        <title>Genome Sequence of a Multidrug-Resistant Candida haemulonii Isolate from a Patient with Chronic Leg Ulcers in Israel.</title>
        <authorList>
            <person name="Chow N.A."/>
            <person name="Gade L."/>
            <person name="Batra D."/>
            <person name="Rowe L.A."/>
            <person name="Ben-Ami R."/>
            <person name="Loparev V.N."/>
            <person name="Litvintseva A.P."/>
        </authorList>
    </citation>
    <scope>NUCLEOTIDE SEQUENCE [LARGE SCALE GENOMIC DNA]</scope>
    <source>
        <strain evidence="2 3">B11899</strain>
    </source>
</reference>
<evidence type="ECO:0000313" key="3">
    <source>
        <dbReference type="Proteomes" id="UP000244309"/>
    </source>
</evidence>
<keyword evidence="1" id="KW-1133">Transmembrane helix</keyword>
<dbReference type="RefSeq" id="XP_025343842.1">
    <property type="nucleotide sequence ID" value="XM_025486292.1"/>
</dbReference>
<keyword evidence="3" id="KW-1185">Reference proteome</keyword>
<evidence type="ECO:0000313" key="2">
    <source>
        <dbReference type="EMBL" id="PVH22902.1"/>
    </source>
</evidence>
<dbReference type="OrthoDB" id="4015819at2759"/>
<feature type="transmembrane region" description="Helical" evidence="1">
    <location>
        <begin position="219"/>
        <end position="238"/>
    </location>
</feature>
<proteinExistence type="predicted"/>
<dbReference type="GeneID" id="37007958"/>
<dbReference type="Proteomes" id="UP000244309">
    <property type="component" value="Unassembled WGS sequence"/>
</dbReference>
<dbReference type="EMBL" id="PKFO01000010">
    <property type="protein sequence ID" value="PVH22902.1"/>
    <property type="molecule type" value="Genomic_DNA"/>
</dbReference>
<accession>A0A2V1AYJ3</accession>
<keyword evidence="1" id="KW-0812">Transmembrane</keyword>